<organism evidence="2 3">
    <name type="scientific">Lysinibacillus antri</name>
    <dbReference type="NCBI Taxonomy" id="2498145"/>
    <lineage>
        <taxon>Bacteria</taxon>
        <taxon>Bacillati</taxon>
        <taxon>Bacillota</taxon>
        <taxon>Bacilli</taxon>
        <taxon>Bacillales</taxon>
        <taxon>Bacillaceae</taxon>
        <taxon>Lysinibacillus</taxon>
    </lineage>
</organism>
<feature type="transmembrane region" description="Helical" evidence="1">
    <location>
        <begin position="132"/>
        <end position="153"/>
    </location>
</feature>
<evidence type="ECO:0000313" key="2">
    <source>
        <dbReference type="EMBL" id="RUL49820.1"/>
    </source>
</evidence>
<feature type="transmembrane region" description="Helical" evidence="1">
    <location>
        <begin position="84"/>
        <end position="117"/>
    </location>
</feature>
<evidence type="ECO:0000256" key="1">
    <source>
        <dbReference type="SAM" id="Phobius"/>
    </source>
</evidence>
<keyword evidence="1" id="KW-1133">Transmembrane helix</keyword>
<dbReference type="AlphaFoldDB" id="A0A3S0PN69"/>
<feature type="transmembrane region" description="Helical" evidence="1">
    <location>
        <begin position="52"/>
        <end position="72"/>
    </location>
</feature>
<proteinExistence type="predicted"/>
<dbReference type="EMBL" id="RYYR01000023">
    <property type="protein sequence ID" value="RUL49820.1"/>
    <property type="molecule type" value="Genomic_DNA"/>
</dbReference>
<gene>
    <name evidence="2" type="ORF">EK386_14790</name>
</gene>
<comment type="caution">
    <text evidence="2">The sequence shown here is derived from an EMBL/GenBank/DDBJ whole genome shotgun (WGS) entry which is preliminary data.</text>
</comment>
<keyword evidence="1" id="KW-0472">Membrane</keyword>
<evidence type="ECO:0000313" key="3">
    <source>
        <dbReference type="Proteomes" id="UP000287910"/>
    </source>
</evidence>
<keyword evidence="1" id="KW-0812">Transmembrane</keyword>
<protein>
    <submittedName>
        <fullName evidence="2">Uncharacterized protein</fullName>
    </submittedName>
</protein>
<feature type="transmembrane region" description="Helical" evidence="1">
    <location>
        <begin position="12"/>
        <end position="40"/>
    </location>
</feature>
<name>A0A3S0PN69_9BACI</name>
<reference evidence="2 3" key="1">
    <citation type="submission" date="2018-12" db="EMBL/GenBank/DDBJ databases">
        <title>Lysinibacillus antri sp. nov., isolated from a cave soil.</title>
        <authorList>
            <person name="Narsing Rao M.P."/>
            <person name="Zhang H."/>
            <person name="Dong Z.-Y."/>
            <person name="Niu X.-K."/>
            <person name="Zhang K."/>
            <person name="Fang B.-Z."/>
            <person name="Kang Y.-Q."/>
            <person name="Xiao M."/>
            <person name="Li W.-J."/>
        </authorList>
    </citation>
    <scope>NUCLEOTIDE SEQUENCE [LARGE SCALE GENOMIC DNA]</scope>
    <source>
        <strain evidence="2 3">SYSU K30002</strain>
    </source>
</reference>
<keyword evidence="3" id="KW-1185">Reference proteome</keyword>
<accession>A0A3S0PN69</accession>
<dbReference type="RefSeq" id="WP_126659956.1">
    <property type="nucleotide sequence ID" value="NZ_RYYR01000023.1"/>
</dbReference>
<dbReference type="Proteomes" id="UP000287910">
    <property type="component" value="Unassembled WGS sequence"/>
</dbReference>
<sequence length="161" mass="18139">MYYETYPNEMDLFFGGLFVVVIIVGLILALVGYILTAIIYYNSAKVNGLGDIAFWSWIPVLNVYALFALGSSKTSIEGIKKDALMFTLIYFGLLVVSFIPFIGILTSIAMAIIAIYFMYRLFYRWTGDSGKAILFIVLTLITGSIFFYIYGLIMMKKPFVA</sequence>